<evidence type="ECO:0000256" key="4">
    <source>
        <dbReference type="ARBA" id="ARBA00011738"/>
    </source>
</evidence>
<dbReference type="GO" id="GO:0046872">
    <property type="term" value="F:metal ion binding"/>
    <property type="evidence" value="ECO:0007669"/>
    <property type="project" value="UniProtKB-KW"/>
</dbReference>
<evidence type="ECO:0000256" key="7">
    <source>
        <dbReference type="ARBA" id="ARBA00022801"/>
    </source>
</evidence>
<feature type="domain" description="HD/PDEase" evidence="8">
    <location>
        <begin position="222"/>
        <end position="340"/>
    </location>
</feature>
<dbReference type="RefSeq" id="WP_164126590.1">
    <property type="nucleotide sequence ID" value="NZ_JAAGOX010000001.1"/>
</dbReference>
<proteinExistence type="predicted"/>
<reference evidence="9" key="1">
    <citation type="submission" date="2020-02" db="EMBL/GenBank/DDBJ databases">
        <title>Delineation of the pyrene-degrading pathway in Roseobacter clade bacteria by genomic analysis.</title>
        <authorList>
            <person name="Zhou H."/>
            <person name="Wang H."/>
        </authorList>
    </citation>
    <scope>NUCLEOTIDE SEQUENCE</scope>
    <source>
        <strain evidence="9">PrR005</strain>
    </source>
</reference>
<comment type="cofactor">
    <cofactor evidence="3">
        <name>Co(2+)</name>
        <dbReference type="ChEBI" id="CHEBI:48828"/>
    </cofactor>
</comment>
<dbReference type="Pfam" id="PF13023">
    <property type="entry name" value="HD_3"/>
    <property type="match status" value="2"/>
</dbReference>
<dbReference type="PANTHER" id="PTHR11845">
    <property type="entry name" value="5'-DEOXYNUCLEOTIDASE HDDC2"/>
    <property type="match status" value="1"/>
</dbReference>
<evidence type="ECO:0000256" key="6">
    <source>
        <dbReference type="ARBA" id="ARBA00022723"/>
    </source>
</evidence>
<organism evidence="9">
    <name type="scientific">Ruegeria sp. PrR005</name>
    <dbReference type="NCBI Taxonomy" id="2706882"/>
    <lineage>
        <taxon>Bacteria</taxon>
        <taxon>Pseudomonadati</taxon>
        <taxon>Pseudomonadota</taxon>
        <taxon>Alphaproteobacteria</taxon>
        <taxon>Rhodobacterales</taxon>
        <taxon>Roseobacteraceae</taxon>
        <taxon>Ruegeria</taxon>
    </lineage>
</organism>
<accession>A0A6B2NKY5</accession>
<dbReference type="AlphaFoldDB" id="A0A6B2NKY5"/>
<dbReference type="InterPro" id="IPR039356">
    <property type="entry name" value="YfbR/HDDC2"/>
</dbReference>
<dbReference type="InterPro" id="IPR006674">
    <property type="entry name" value="HD_domain"/>
</dbReference>
<keyword evidence="6" id="KW-0479">Metal-binding</keyword>
<protein>
    <recommendedName>
        <fullName evidence="5">5'-deoxynucleotidase</fullName>
        <ecNumber evidence="5">3.1.3.89</ecNumber>
    </recommendedName>
</protein>
<dbReference type="SMART" id="SM00471">
    <property type="entry name" value="HDc"/>
    <property type="match status" value="2"/>
</dbReference>
<dbReference type="EMBL" id="JAAGOX010000001">
    <property type="protein sequence ID" value="NDW43379.1"/>
    <property type="molecule type" value="Genomic_DNA"/>
</dbReference>
<comment type="cofactor">
    <cofactor evidence="2">
        <name>Mn(2+)</name>
        <dbReference type="ChEBI" id="CHEBI:29035"/>
    </cofactor>
</comment>
<comment type="subunit">
    <text evidence="4">Homodimer.</text>
</comment>
<evidence type="ECO:0000313" key="9">
    <source>
        <dbReference type="EMBL" id="NDW43379.1"/>
    </source>
</evidence>
<dbReference type="InterPro" id="IPR003607">
    <property type="entry name" value="HD/PDEase_dom"/>
</dbReference>
<dbReference type="PANTHER" id="PTHR11845:SF13">
    <property type="entry name" value="5'-DEOXYNUCLEOTIDASE HDDC2"/>
    <property type="match status" value="1"/>
</dbReference>
<evidence type="ECO:0000256" key="5">
    <source>
        <dbReference type="ARBA" id="ARBA00012964"/>
    </source>
</evidence>
<keyword evidence="7" id="KW-0378">Hydrolase</keyword>
<gene>
    <name evidence="9" type="ORF">G0P99_00230</name>
</gene>
<evidence type="ECO:0000256" key="3">
    <source>
        <dbReference type="ARBA" id="ARBA00001941"/>
    </source>
</evidence>
<comment type="catalytic activity">
    <reaction evidence="1">
        <text>a 2'-deoxyribonucleoside 5'-phosphate + H2O = a 2'-deoxyribonucleoside + phosphate</text>
        <dbReference type="Rhea" id="RHEA:36167"/>
        <dbReference type="ChEBI" id="CHEBI:15377"/>
        <dbReference type="ChEBI" id="CHEBI:18274"/>
        <dbReference type="ChEBI" id="CHEBI:43474"/>
        <dbReference type="ChEBI" id="CHEBI:65317"/>
        <dbReference type="EC" id="3.1.3.89"/>
    </reaction>
</comment>
<dbReference type="EC" id="3.1.3.89" evidence="5"/>
<feature type="domain" description="HD/PDEase" evidence="8">
    <location>
        <begin position="32"/>
        <end position="150"/>
    </location>
</feature>
<dbReference type="GO" id="GO:0005737">
    <property type="term" value="C:cytoplasm"/>
    <property type="evidence" value="ECO:0007669"/>
    <property type="project" value="TreeGrafter"/>
</dbReference>
<comment type="caution">
    <text evidence="9">The sequence shown here is derived from an EMBL/GenBank/DDBJ whole genome shotgun (WGS) entry which is preliminary data.</text>
</comment>
<dbReference type="Gene3D" id="1.10.3210.10">
    <property type="entry name" value="Hypothetical protein af1432"/>
    <property type="match status" value="2"/>
</dbReference>
<sequence length="386" mass="43188">MTARLSAQIDFLKVADRLKTVERANVLMDLSRPENSAEHSWHLALWALALEPFAGPDVSVGRAIRMLLLHDLVEIETGDHPIHEETDWQAVERAERAAARRLFGLLPPDQATCFHDLWTEFEADTTPDARYAKMLDRCQPLFQVLCADTPRPDHVDVVRDNLGTGRAAYLASALPEAFAHAMALLDGTPASLDRFTERLPFLVEADKLKTVHRASRLLDDSRYENSAEHSWHIMLYAWVLDEYAVQPVDTDRVLRMLLLHDLVEIDAGDNPIHGNVDHAVQEALEQAAADRLFGLLPPDQGAALRSLWQEFEAAQSPEAVFGKAVDRVQTPIANLENGGGSWVSYRVSLPQLETRVGQPVSRGAPDLWTWLQPQLLDCFTRLGLPV</sequence>
<evidence type="ECO:0000256" key="2">
    <source>
        <dbReference type="ARBA" id="ARBA00001936"/>
    </source>
</evidence>
<dbReference type="GO" id="GO:0002953">
    <property type="term" value="F:5'-deoxynucleotidase activity"/>
    <property type="evidence" value="ECO:0007669"/>
    <property type="project" value="UniProtKB-EC"/>
</dbReference>
<name>A0A6B2NKY5_9RHOB</name>
<dbReference type="SUPFAM" id="SSF109604">
    <property type="entry name" value="HD-domain/PDEase-like"/>
    <property type="match status" value="2"/>
</dbReference>
<evidence type="ECO:0000256" key="1">
    <source>
        <dbReference type="ARBA" id="ARBA00001638"/>
    </source>
</evidence>
<evidence type="ECO:0000259" key="8">
    <source>
        <dbReference type="SMART" id="SM00471"/>
    </source>
</evidence>